<dbReference type="PANTHER" id="PTHR12835">
    <property type="entry name" value="BIOTIN PROTEIN LIGASE"/>
    <property type="match status" value="1"/>
</dbReference>
<evidence type="ECO:0000259" key="1">
    <source>
        <dbReference type="PROSITE" id="PS51733"/>
    </source>
</evidence>
<dbReference type="GO" id="GO:0004077">
    <property type="term" value="F:biotin--[biotin carboxyl-carrier protein] ligase activity"/>
    <property type="evidence" value="ECO:0007669"/>
    <property type="project" value="TreeGrafter"/>
</dbReference>
<dbReference type="Ensembl" id="ENSKMAT00000022759.1">
    <property type="protein sequence ID" value="ENSKMAP00000022473.1"/>
    <property type="gene ID" value="ENSKMAG00000016690.1"/>
</dbReference>
<dbReference type="STRING" id="37003.ENSKMAP00000022473"/>
<evidence type="ECO:0000313" key="2">
    <source>
        <dbReference type="Ensembl" id="ENSKMAP00000022473.1"/>
    </source>
</evidence>
<dbReference type="InterPro" id="IPR045864">
    <property type="entry name" value="aa-tRNA-synth_II/BPL/LPL"/>
</dbReference>
<name>A0A3Q3AZ26_KRYMA</name>
<feature type="domain" description="BPL/LPL catalytic" evidence="1">
    <location>
        <begin position="1"/>
        <end position="156"/>
    </location>
</feature>
<dbReference type="PROSITE" id="PS51733">
    <property type="entry name" value="BPL_LPL_CATALYTIC"/>
    <property type="match status" value="1"/>
</dbReference>
<dbReference type="SUPFAM" id="SSF55681">
    <property type="entry name" value="Class II aaRS and biotin synthetases"/>
    <property type="match status" value="1"/>
</dbReference>
<protein>
    <submittedName>
        <fullName evidence="2">Biotin--protein ligase</fullName>
    </submittedName>
</protein>
<evidence type="ECO:0000313" key="3">
    <source>
        <dbReference type="Proteomes" id="UP000264800"/>
    </source>
</evidence>
<dbReference type="Proteomes" id="UP000264800">
    <property type="component" value="Unplaced"/>
</dbReference>
<organism evidence="2 3">
    <name type="scientific">Kryptolebias marmoratus</name>
    <name type="common">Mangrove killifish</name>
    <name type="synonym">Rivulus marmoratus</name>
    <dbReference type="NCBI Taxonomy" id="37003"/>
    <lineage>
        <taxon>Eukaryota</taxon>
        <taxon>Metazoa</taxon>
        <taxon>Chordata</taxon>
        <taxon>Craniata</taxon>
        <taxon>Vertebrata</taxon>
        <taxon>Euteleostomi</taxon>
        <taxon>Actinopterygii</taxon>
        <taxon>Neopterygii</taxon>
        <taxon>Teleostei</taxon>
        <taxon>Neoteleostei</taxon>
        <taxon>Acanthomorphata</taxon>
        <taxon>Ovalentaria</taxon>
        <taxon>Atherinomorphae</taxon>
        <taxon>Cyprinodontiformes</taxon>
        <taxon>Rivulidae</taxon>
        <taxon>Kryptolebias</taxon>
    </lineage>
</organism>
<keyword evidence="3" id="KW-1185">Reference proteome</keyword>
<dbReference type="GO" id="GO:0005737">
    <property type="term" value="C:cytoplasm"/>
    <property type="evidence" value="ECO:0007669"/>
    <property type="project" value="TreeGrafter"/>
</dbReference>
<dbReference type="GeneTree" id="ENSGT00390000002960"/>
<accession>A0A3Q3AZ26</accession>
<reference evidence="2" key="2">
    <citation type="submission" date="2025-09" db="UniProtKB">
        <authorList>
            <consortium name="Ensembl"/>
        </authorList>
    </citation>
    <scope>IDENTIFICATION</scope>
</reference>
<reference evidence="2" key="1">
    <citation type="submission" date="2025-08" db="UniProtKB">
        <authorList>
            <consortium name="Ensembl"/>
        </authorList>
    </citation>
    <scope>IDENTIFICATION</scope>
</reference>
<dbReference type="PANTHER" id="PTHR12835:SF5">
    <property type="entry name" value="BIOTIN--PROTEIN LIGASE"/>
    <property type="match status" value="1"/>
</dbReference>
<proteinExistence type="predicted"/>
<sequence>MLMFVLYLVSGRGRNSWLSPPGCAMFTVGVQIKLSSRLGQRIPFLQHLAALAIVEAVRTLPGYQDIDLRVKWPNDIYYSNLTKLGGVLVTSTVMGQTFYLLVGCGVNVTNSNPTLCINDLIQEYNTQNSCSLEPLSCSLLIARSLNCLEDLISCFQQGGADAVLPTFYRRWLHTGTQVRLWSEEGPEAQVVGLDDNGFLQVYSKDQGLVSVEPDGNSFDMLKNLVVMKQH</sequence>
<dbReference type="AlphaFoldDB" id="A0A3Q3AZ26"/>
<dbReference type="OMA" id="GHEENMS"/>
<dbReference type="InterPro" id="IPR004143">
    <property type="entry name" value="BPL_LPL_catalytic"/>
</dbReference>
<dbReference type="Pfam" id="PF03099">
    <property type="entry name" value="BPL_LplA_LipB"/>
    <property type="match status" value="1"/>
</dbReference>
<dbReference type="Gene3D" id="3.30.930.10">
    <property type="entry name" value="Bira Bifunctional Protein, Domain 2"/>
    <property type="match status" value="1"/>
</dbReference>